<dbReference type="EMBL" id="JAIWYP010000009">
    <property type="protein sequence ID" value="KAH3778753.1"/>
    <property type="molecule type" value="Genomic_DNA"/>
</dbReference>
<dbReference type="Proteomes" id="UP000828390">
    <property type="component" value="Unassembled WGS sequence"/>
</dbReference>
<reference evidence="2" key="2">
    <citation type="submission" date="2020-11" db="EMBL/GenBank/DDBJ databases">
        <authorList>
            <person name="McCartney M.A."/>
            <person name="Auch B."/>
            <person name="Kono T."/>
            <person name="Mallez S."/>
            <person name="Becker A."/>
            <person name="Gohl D.M."/>
            <person name="Silverstein K.A.T."/>
            <person name="Koren S."/>
            <person name="Bechman K.B."/>
            <person name="Herman A."/>
            <person name="Abrahante J.E."/>
            <person name="Garbe J."/>
        </authorList>
    </citation>
    <scope>NUCLEOTIDE SEQUENCE</scope>
    <source>
        <strain evidence="2">Duluth1</strain>
        <tissue evidence="2">Whole animal</tissue>
    </source>
</reference>
<feature type="region of interest" description="Disordered" evidence="1">
    <location>
        <begin position="29"/>
        <end position="50"/>
    </location>
</feature>
<accession>A0A9D4EGA4</accession>
<dbReference type="Gene3D" id="3.30.160.60">
    <property type="entry name" value="Classic Zinc Finger"/>
    <property type="match status" value="1"/>
</dbReference>
<evidence type="ECO:0000256" key="1">
    <source>
        <dbReference type="SAM" id="MobiDB-lite"/>
    </source>
</evidence>
<dbReference type="InterPro" id="IPR029309">
    <property type="entry name" value="CaRF"/>
</dbReference>
<name>A0A9D4EGA4_DREPO</name>
<sequence>MYVSLGHQVLKCHHGTDKNSKKKLEMEKMKKDSAEQHTYAKKKTRNTVKPSKKMDCPAAIIMKEVLIFYPEEGTNELDKKKATSSVRSDMSKGIKKIMVVFPNIKHENHPIKETMNSVNSKCRAYQCKYCTHIDRKGRMEGHILKVHVPMDRAPFYCTLCEFRCQNTRALLKHITQYSGHVSEEQRLGKPDYTQVLRRAKHPFYVTEADMVALSAEESGVWFDRNKSQFEDLEEDEDETVFTADGSMVPLWLIKPMTASANLPKPSLHIPETPRKKERSGQIFTAEQACSILASPQMSAPLDTVAVPETWLSADFQQEVVDMPTSGLQTNTGSLSANAQITSSEIAVDNTFQPVLASTRPGMRCKSTHTPVQDEGDPENQFMDFLGDGDATPVTPRALKRPLTTPSGLVPQKIQRIESTTQQSCPTSVSACQCSTGNVLRSIAKVAEEVAKISKQLVSIQEAMAKERRSPLKNKQ</sequence>
<dbReference type="GO" id="GO:0003700">
    <property type="term" value="F:DNA-binding transcription factor activity"/>
    <property type="evidence" value="ECO:0007669"/>
    <property type="project" value="InterPro"/>
</dbReference>
<gene>
    <name evidence="2" type="ORF">DPMN_180224</name>
</gene>
<evidence type="ECO:0000313" key="3">
    <source>
        <dbReference type="Proteomes" id="UP000828390"/>
    </source>
</evidence>
<dbReference type="OrthoDB" id="6113703at2759"/>
<keyword evidence="3" id="KW-1185">Reference proteome</keyword>
<dbReference type="Pfam" id="PF15299">
    <property type="entry name" value="ALS2CR8"/>
    <property type="match status" value="1"/>
</dbReference>
<protein>
    <submittedName>
        <fullName evidence="2">Uncharacterized protein</fullName>
    </submittedName>
</protein>
<proteinExistence type="predicted"/>
<evidence type="ECO:0000313" key="2">
    <source>
        <dbReference type="EMBL" id="KAH3778753.1"/>
    </source>
</evidence>
<comment type="caution">
    <text evidence="2">The sequence shown here is derived from an EMBL/GenBank/DDBJ whole genome shotgun (WGS) entry which is preliminary data.</text>
</comment>
<dbReference type="AlphaFoldDB" id="A0A9D4EGA4"/>
<organism evidence="2 3">
    <name type="scientific">Dreissena polymorpha</name>
    <name type="common">Zebra mussel</name>
    <name type="synonym">Mytilus polymorpha</name>
    <dbReference type="NCBI Taxonomy" id="45954"/>
    <lineage>
        <taxon>Eukaryota</taxon>
        <taxon>Metazoa</taxon>
        <taxon>Spiralia</taxon>
        <taxon>Lophotrochozoa</taxon>
        <taxon>Mollusca</taxon>
        <taxon>Bivalvia</taxon>
        <taxon>Autobranchia</taxon>
        <taxon>Heteroconchia</taxon>
        <taxon>Euheterodonta</taxon>
        <taxon>Imparidentia</taxon>
        <taxon>Neoheterodontei</taxon>
        <taxon>Myida</taxon>
        <taxon>Dreissenoidea</taxon>
        <taxon>Dreissenidae</taxon>
        <taxon>Dreissena</taxon>
    </lineage>
</organism>
<reference evidence="2" key="1">
    <citation type="journal article" date="2019" name="bioRxiv">
        <title>The Genome of the Zebra Mussel, Dreissena polymorpha: A Resource for Invasive Species Research.</title>
        <authorList>
            <person name="McCartney M.A."/>
            <person name="Auch B."/>
            <person name="Kono T."/>
            <person name="Mallez S."/>
            <person name="Zhang Y."/>
            <person name="Obille A."/>
            <person name="Becker A."/>
            <person name="Abrahante J.E."/>
            <person name="Garbe J."/>
            <person name="Badalamenti J.P."/>
            <person name="Herman A."/>
            <person name="Mangelson H."/>
            <person name="Liachko I."/>
            <person name="Sullivan S."/>
            <person name="Sone E.D."/>
            <person name="Koren S."/>
            <person name="Silverstein K.A.T."/>
            <person name="Beckman K.B."/>
            <person name="Gohl D.M."/>
        </authorList>
    </citation>
    <scope>NUCLEOTIDE SEQUENCE</scope>
    <source>
        <strain evidence="2">Duluth1</strain>
        <tissue evidence="2">Whole animal</tissue>
    </source>
</reference>